<dbReference type="AlphaFoldDB" id="A0A7K3WTJ1"/>
<evidence type="ECO:0000313" key="2">
    <source>
        <dbReference type="Proteomes" id="UP000486602"/>
    </source>
</evidence>
<reference evidence="1 2" key="1">
    <citation type="submission" date="2020-02" db="EMBL/GenBank/DDBJ databases">
        <title>Out from the shadows clarifying the taxonomy of the family Cryomorphaceae and related taxa by utilizing the GTDB taxonomic framework.</title>
        <authorList>
            <person name="Bowman J.P."/>
        </authorList>
    </citation>
    <scope>NUCLEOTIDE SEQUENCE [LARGE SCALE GENOMIC DNA]</scope>
    <source>
        <strain evidence="1 2">QSSC 1-22</strain>
    </source>
</reference>
<proteinExistence type="predicted"/>
<comment type="caution">
    <text evidence="1">The sequence shown here is derived from an EMBL/GenBank/DDBJ whole genome shotgun (WGS) entry which is preliminary data.</text>
</comment>
<organism evidence="1 2">
    <name type="scientific">Cryomorpha ignava</name>
    <dbReference type="NCBI Taxonomy" id="101383"/>
    <lineage>
        <taxon>Bacteria</taxon>
        <taxon>Pseudomonadati</taxon>
        <taxon>Bacteroidota</taxon>
        <taxon>Flavobacteriia</taxon>
        <taxon>Flavobacteriales</taxon>
        <taxon>Cryomorphaceae</taxon>
        <taxon>Cryomorpha</taxon>
    </lineage>
</organism>
<dbReference type="EMBL" id="JAAGVY010000033">
    <property type="protein sequence ID" value="NEN24814.1"/>
    <property type="molecule type" value="Genomic_DNA"/>
</dbReference>
<evidence type="ECO:0000313" key="1">
    <source>
        <dbReference type="EMBL" id="NEN24814.1"/>
    </source>
</evidence>
<dbReference type="Proteomes" id="UP000486602">
    <property type="component" value="Unassembled WGS sequence"/>
</dbReference>
<protein>
    <recommendedName>
        <fullName evidence="3">T9SS type A sorting domain-containing protein</fullName>
    </recommendedName>
</protein>
<accession>A0A7K3WTJ1</accession>
<evidence type="ECO:0008006" key="3">
    <source>
        <dbReference type="Google" id="ProtNLM"/>
    </source>
</evidence>
<gene>
    <name evidence="1" type="ORF">G3O08_15025</name>
</gene>
<keyword evidence="2" id="KW-1185">Reference proteome</keyword>
<dbReference type="RefSeq" id="WP_163286206.1">
    <property type="nucleotide sequence ID" value="NZ_JAAGVY010000033.1"/>
</dbReference>
<sequence length="83" mass="9655">MIRIEEHVKVHVSYCKSNLYVEYLPQTSRTIFDICNENGRIIKTGSINDFETKIDISELENSKYVLLILDGDRVNSQNFTVSR</sequence>
<name>A0A7K3WTJ1_9FLAO</name>